<keyword evidence="2" id="KW-0472">Membrane</keyword>
<comment type="similarity">
    <text evidence="1 2">Belongs to the outer membrane factor (OMF) (TC 1.B.17) family.</text>
</comment>
<dbReference type="InterPro" id="IPR010131">
    <property type="entry name" value="MdtP/NodT-like"/>
</dbReference>
<dbReference type="InterPro" id="IPR003423">
    <property type="entry name" value="OMP_efflux"/>
</dbReference>
<comment type="subcellular location">
    <subcellularLocation>
        <location evidence="2">Cell membrane</location>
        <topology evidence="2">Lipid-anchor</topology>
    </subcellularLocation>
</comment>
<proteinExistence type="inferred from homology"/>
<name>A0A1H7JN83_9SPHI</name>
<dbReference type="AlphaFoldDB" id="A0A1H7JN83"/>
<keyword evidence="2" id="KW-1134">Transmembrane beta strand</keyword>
<dbReference type="Gene3D" id="2.20.200.10">
    <property type="entry name" value="Outer membrane efflux proteins (OEP)"/>
    <property type="match status" value="1"/>
</dbReference>
<keyword evidence="2 4" id="KW-0449">Lipoprotein</keyword>
<keyword evidence="5" id="KW-1185">Reference proteome</keyword>
<dbReference type="RefSeq" id="WP_090603896.1">
    <property type="nucleotide sequence ID" value="NZ_FNZR01000002.1"/>
</dbReference>
<dbReference type="SUPFAM" id="SSF56954">
    <property type="entry name" value="Outer membrane efflux proteins (OEP)"/>
    <property type="match status" value="1"/>
</dbReference>
<accession>A0A1H7JN83</accession>
<sequence>MITFIRQAGLFLIVGCILASSCKVGRDYVRPDTGLTPTFRGTDTIAGTADTASIADIPWYDFFTDSMMTMLIDSAIANNYDMQTALKNIEIANQSLRQSRAAFFPEIEAQLGGTNHQWRSRDFYSSPASKWYGRDGQAEPSENLFMYQSQYISSISMSWELDIWGKMRRQNESALAEYLQTFEAKKAIQTSLVATIAEGYYNLLMLDAQLEVAQRNLRLNDSTLQIVKLQRDAGEVSSLAIQQTESQMLVAASLIPQLEQEITIQENTLMALTGRMPDSVYRSSALMDWRMQDTYNAGVPLQLLANRPDVRQAELALRAANADVGVAQAYRYPTLTIDASGGLNAMLPQNWFNIPGALFGGIISGATQPLFSRRRLKTQHEIAKLERDKAEISFQQTVMEAVHEVTNALTMIAKLNEQYAIAERRVATAQLGVKNANLLFKSGEATYLEVITAQSNALNSELDLASIKQQQLNAKVALYRALGGGWR</sequence>
<keyword evidence="2" id="KW-0812">Transmembrane</keyword>
<evidence type="ECO:0000313" key="5">
    <source>
        <dbReference type="Proteomes" id="UP000198916"/>
    </source>
</evidence>
<dbReference type="PANTHER" id="PTHR30203:SF33">
    <property type="entry name" value="BLR4455 PROTEIN"/>
    <property type="match status" value="1"/>
</dbReference>
<feature type="coiled-coil region" evidence="3">
    <location>
        <begin position="405"/>
        <end position="432"/>
    </location>
</feature>
<dbReference type="Gene3D" id="1.20.1600.10">
    <property type="entry name" value="Outer membrane efflux proteins (OEP)"/>
    <property type="match status" value="1"/>
</dbReference>
<dbReference type="GO" id="GO:0005886">
    <property type="term" value="C:plasma membrane"/>
    <property type="evidence" value="ECO:0007669"/>
    <property type="project" value="UniProtKB-SubCell"/>
</dbReference>
<dbReference type="EMBL" id="FNZR01000002">
    <property type="protein sequence ID" value="SEK74935.1"/>
    <property type="molecule type" value="Genomic_DNA"/>
</dbReference>
<keyword evidence="2" id="KW-0564">Palmitate</keyword>
<protein>
    <submittedName>
        <fullName evidence="4">Efflux transporter, outer membrane factor (OMF) lipoprotein, NodT family</fullName>
    </submittedName>
</protein>
<dbReference type="NCBIfam" id="TIGR01845">
    <property type="entry name" value="outer_NodT"/>
    <property type="match status" value="1"/>
</dbReference>
<evidence type="ECO:0000256" key="2">
    <source>
        <dbReference type="RuleBase" id="RU362097"/>
    </source>
</evidence>
<gene>
    <name evidence="4" type="ORF">SAMN05421740_102587</name>
</gene>
<reference evidence="5" key="1">
    <citation type="submission" date="2016-10" db="EMBL/GenBank/DDBJ databases">
        <authorList>
            <person name="Varghese N."/>
            <person name="Submissions S."/>
        </authorList>
    </citation>
    <scope>NUCLEOTIDE SEQUENCE [LARGE SCALE GENOMIC DNA]</scope>
    <source>
        <strain evidence="5">Jip14</strain>
    </source>
</reference>
<keyword evidence="3" id="KW-0175">Coiled coil</keyword>
<dbReference type="GO" id="GO:0015562">
    <property type="term" value="F:efflux transmembrane transporter activity"/>
    <property type="evidence" value="ECO:0007669"/>
    <property type="project" value="InterPro"/>
</dbReference>
<evidence type="ECO:0000256" key="1">
    <source>
        <dbReference type="ARBA" id="ARBA00007613"/>
    </source>
</evidence>
<dbReference type="PANTHER" id="PTHR30203">
    <property type="entry name" value="OUTER MEMBRANE CATION EFFLUX PROTEIN"/>
    <property type="match status" value="1"/>
</dbReference>
<evidence type="ECO:0000313" key="4">
    <source>
        <dbReference type="EMBL" id="SEK74935.1"/>
    </source>
</evidence>
<organism evidence="4 5">
    <name type="scientific">Parapedobacter koreensis</name>
    <dbReference type="NCBI Taxonomy" id="332977"/>
    <lineage>
        <taxon>Bacteria</taxon>
        <taxon>Pseudomonadati</taxon>
        <taxon>Bacteroidota</taxon>
        <taxon>Sphingobacteriia</taxon>
        <taxon>Sphingobacteriales</taxon>
        <taxon>Sphingobacteriaceae</taxon>
        <taxon>Parapedobacter</taxon>
    </lineage>
</organism>
<dbReference type="STRING" id="332977.SAMN05421740_102587"/>
<dbReference type="Pfam" id="PF02321">
    <property type="entry name" value="OEP"/>
    <property type="match status" value="2"/>
</dbReference>
<dbReference type="Proteomes" id="UP000198916">
    <property type="component" value="Unassembled WGS sequence"/>
</dbReference>
<evidence type="ECO:0000256" key="3">
    <source>
        <dbReference type="SAM" id="Coils"/>
    </source>
</evidence>
<dbReference type="PROSITE" id="PS51257">
    <property type="entry name" value="PROKAR_LIPOPROTEIN"/>
    <property type="match status" value="1"/>
</dbReference>
<dbReference type="OrthoDB" id="9770517at2"/>